<keyword evidence="6 7" id="KW-0067">ATP-binding</keyword>
<dbReference type="InterPro" id="IPR050660">
    <property type="entry name" value="NEK_Ser/Thr_kinase"/>
</dbReference>
<evidence type="ECO:0000256" key="2">
    <source>
        <dbReference type="ARBA" id="ARBA00012513"/>
    </source>
</evidence>
<evidence type="ECO:0000256" key="7">
    <source>
        <dbReference type="PROSITE-ProRule" id="PRU10141"/>
    </source>
</evidence>
<dbReference type="Proteomes" id="UP000649179">
    <property type="component" value="Unassembled WGS sequence"/>
</dbReference>
<dbReference type="InterPro" id="IPR017441">
    <property type="entry name" value="Protein_kinase_ATP_BS"/>
</dbReference>
<keyword evidence="9" id="KW-1133">Transmembrane helix</keyword>
<gene>
    <name evidence="11" type="ORF">GCM10011519_11340</name>
</gene>
<name>A0A917BFB8_9ACTN</name>
<comment type="caution">
    <text evidence="11">The sequence shown here is derived from an EMBL/GenBank/DDBJ whole genome shotgun (WGS) entry which is preliminary data.</text>
</comment>
<dbReference type="GO" id="GO:0004674">
    <property type="term" value="F:protein serine/threonine kinase activity"/>
    <property type="evidence" value="ECO:0007669"/>
    <property type="project" value="UniProtKB-EC"/>
</dbReference>
<dbReference type="PROSITE" id="PS50011">
    <property type="entry name" value="PROTEIN_KINASE_DOM"/>
    <property type="match status" value="1"/>
</dbReference>
<dbReference type="PROSITE" id="PS00108">
    <property type="entry name" value="PROTEIN_KINASE_ST"/>
    <property type="match status" value="1"/>
</dbReference>
<dbReference type="GO" id="GO:0005524">
    <property type="term" value="F:ATP binding"/>
    <property type="evidence" value="ECO:0007669"/>
    <property type="project" value="UniProtKB-UniRule"/>
</dbReference>
<dbReference type="Gene3D" id="1.10.510.10">
    <property type="entry name" value="Transferase(Phosphotransferase) domain 1"/>
    <property type="match status" value="1"/>
</dbReference>
<evidence type="ECO:0000256" key="6">
    <source>
        <dbReference type="ARBA" id="ARBA00022840"/>
    </source>
</evidence>
<feature type="transmembrane region" description="Helical" evidence="9">
    <location>
        <begin position="478"/>
        <end position="499"/>
    </location>
</feature>
<dbReference type="SMART" id="SM00220">
    <property type="entry name" value="S_TKc"/>
    <property type="match status" value="1"/>
</dbReference>
<dbReference type="Pfam" id="PF00069">
    <property type="entry name" value="Pkinase"/>
    <property type="match status" value="1"/>
</dbReference>
<feature type="transmembrane region" description="Helical" evidence="9">
    <location>
        <begin position="448"/>
        <end position="472"/>
    </location>
</feature>
<evidence type="ECO:0000256" key="9">
    <source>
        <dbReference type="SAM" id="Phobius"/>
    </source>
</evidence>
<keyword evidence="9" id="KW-0472">Membrane</keyword>
<dbReference type="PROSITE" id="PS00107">
    <property type="entry name" value="PROTEIN_KINASE_ATP"/>
    <property type="match status" value="1"/>
</dbReference>
<feature type="region of interest" description="Disordered" evidence="8">
    <location>
        <begin position="306"/>
        <end position="348"/>
    </location>
</feature>
<dbReference type="Gene3D" id="3.30.200.20">
    <property type="entry name" value="Phosphorylase Kinase, domain 1"/>
    <property type="match status" value="1"/>
</dbReference>
<dbReference type="InterPro" id="IPR000719">
    <property type="entry name" value="Prot_kinase_dom"/>
</dbReference>
<evidence type="ECO:0000259" key="10">
    <source>
        <dbReference type="PROSITE" id="PS50011"/>
    </source>
</evidence>
<dbReference type="PANTHER" id="PTHR43671:SF13">
    <property type="entry name" value="SERINE_THREONINE-PROTEIN KINASE NEK2"/>
    <property type="match status" value="1"/>
</dbReference>
<keyword evidence="3" id="KW-0808">Transferase</keyword>
<keyword evidence="4 7" id="KW-0547">Nucleotide-binding</keyword>
<dbReference type="PANTHER" id="PTHR43671">
    <property type="entry name" value="SERINE/THREONINE-PROTEIN KINASE NEK"/>
    <property type="match status" value="1"/>
</dbReference>
<evidence type="ECO:0000256" key="8">
    <source>
        <dbReference type="SAM" id="MobiDB-lite"/>
    </source>
</evidence>
<dbReference type="InterPro" id="IPR011009">
    <property type="entry name" value="Kinase-like_dom_sf"/>
</dbReference>
<feature type="binding site" evidence="7">
    <location>
        <position position="76"/>
    </location>
    <ligand>
        <name>ATP</name>
        <dbReference type="ChEBI" id="CHEBI:30616"/>
    </ligand>
</feature>
<dbReference type="EMBL" id="BMKQ01000001">
    <property type="protein sequence ID" value="GGF39457.1"/>
    <property type="molecule type" value="Genomic_DNA"/>
</dbReference>
<proteinExistence type="inferred from homology"/>
<feature type="transmembrane region" description="Helical" evidence="9">
    <location>
        <begin position="520"/>
        <end position="542"/>
    </location>
</feature>
<keyword evidence="9" id="KW-0812">Transmembrane</keyword>
<feature type="transmembrane region" description="Helical" evidence="9">
    <location>
        <begin position="382"/>
        <end position="411"/>
    </location>
</feature>
<evidence type="ECO:0000256" key="4">
    <source>
        <dbReference type="ARBA" id="ARBA00022741"/>
    </source>
</evidence>
<sequence>MVRPTERVEAIFPRLVGTTWMTGPPGPARYHSAVTSTAHEPASQVGGYRLMTRLGEGGMGIVHLAQAPDGRRVALKVLRPHVVGDQEARDRLAREVSSLRRVHSFRVAEIVDADSQGPTPYVATRYVPGLPLHEHVREEGPLSGPDLLHFAVGLAEGLRAVHDVGVVHRDIKPSNVLMEGRNPVLIDFGLARVADDVRLTRTGWLLGTPGYLSPEILYGDPATTASDVHAWAATVAFAATGRAPYGTGPAMAVLDRIRNGEHDLTGVPEPVRSLVERALDPEPHRRPSLAELLSWLAERTGVARASRQESRWTEPVRSVPAPVNGGEAPTYVGTDSRVVPARSTPQPAGVYVPARRPAEEPPPLPAPVTASRGSGLLVRAQVVALLAVVAGVVAYAPYAGVLVLLGVVWVLRTTSVVRERMNVRRVVRGGRRAWHDLPRAAIGLPLHAFVAAFGSVLLVACGVTAALVFGLVEALFGPSLPVGLLLAGAVLATCLWWGPGGGRVRETVHAGVARAAEREYAGVFVVVASLVLAAALVGAVVASGPVWAPASSAPWSGGVLGWVAGLV</sequence>
<dbReference type="AlphaFoldDB" id="A0A917BFB8"/>
<reference evidence="11" key="1">
    <citation type="journal article" date="2014" name="Int. J. Syst. Evol. Microbiol.">
        <title>Complete genome sequence of Corynebacterium casei LMG S-19264T (=DSM 44701T), isolated from a smear-ripened cheese.</title>
        <authorList>
            <consortium name="US DOE Joint Genome Institute (JGI-PGF)"/>
            <person name="Walter F."/>
            <person name="Albersmeier A."/>
            <person name="Kalinowski J."/>
            <person name="Ruckert C."/>
        </authorList>
    </citation>
    <scope>NUCLEOTIDE SEQUENCE</scope>
    <source>
        <strain evidence="11">CGMCC 1.16067</strain>
    </source>
</reference>
<dbReference type="EC" id="2.7.11.1" evidence="2"/>
<dbReference type="SUPFAM" id="SSF56112">
    <property type="entry name" value="Protein kinase-like (PK-like)"/>
    <property type="match status" value="1"/>
</dbReference>
<comment type="similarity">
    <text evidence="1">Belongs to the protein kinase superfamily. NEK Ser/Thr protein kinase family. NIMA subfamily.</text>
</comment>
<evidence type="ECO:0000256" key="3">
    <source>
        <dbReference type="ARBA" id="ARBA00022679"/>
    </source>
</evidence>
<accession>A0A917BFB8</accession>
<dbReference type="CDD" id="cd14014">
    <property type="entry name" value="STKc_PknB_like"/>
    <property type="match status" value="1"/>
</dbReference>
<protein>
    <recommendedName>
        <fullName evidence="2">non-specific serine/threonine protein kinase</fullName>
        <ecNumber evidence="2">2.7.11.1</ecNumber>
    </recommendedName>
</protein>
<dbReference type="InterPro" id="IPR008271">
    <property type="entry name" value="Ser/Thr_kinase_AS"/>
</dbReference>
<keyword evidence="5" id="KW-0418">Kinase</keyword>
<organism evidence="11 12">
    <name type="scientific">Marmoricola endophyticus</name>
    <dbReference type="NCBI Taxonomy" id="2040280"/>
    <lineage>
        <taxon>Bacteria</taxon>
        <taxon>Bacillati</taxon>
        <taxon>Actinomycetota</taxon>
        <taxon>Actinomycetes</taxon>
        <taxon>Propionibacteriales</taxon>
        <taxon>Nocardioidaceae</taxon>
        <taxon>Marmoricola</taxon>
    </lineage>
</organism>
<evidence type="ECO:0000313" key="12">
    <source>
        <dbReference type="Proteomes" id="UP000649179"/>
    </source>
</evidence>
<evidence type="ECO:0000256" key="1">
    <source>
        <dbReference type="ARBA" id="ARBA00010886"/>
    </source>
</evidence>
<evidence type="ECO:0000256" key="5">
    <source>
        <dbReference type="ARBA" id="ARBA00022777"/>
    </source>
</evidence>
<evidence type="ECO:0000313" key="11">
    <source>
        <dbReference type="EMBL" id="GGF39457.1"/>
    </source>
</evidence>
<reference evidence="11" key="2">
    <citation type="submission" date="2020-09" db="EMBL/GenBank/DDBJ databases">
        <authorList>
            <person name="Sun Q."/>
            <person name="Zhou Y."/>
        </authorList>
    </citation>
    <scope>NUCLEOTIDE SEQUENCE</scope>
    <source>
        <strain evidence="11">CGMCC 1.16067</strain>
    </source>
</reference>
<feature type="domain" description="Protein kinase" evidence="10">
    <location>
        <begin position="48"/>
        <end position="296"/>
    </location>
</feature>
<keyword evidence="12" id="KW-1185">Reference proteome</keyword>